<dbReference type="InterPro" id="IPR006094">
    <property type="entry name" value="Oxid_FAD_bind_N"/>
</dbReference>
<dbReference type="Gene3D" id="1.10.1060.10">
    <property type="entry name" value="Alpha-helical ferredoxin"/>
    <property type="match status" value="1"/>
</dbReference>
<dbReference type="GO" id="GO:0071949">
    <property type="term" value="F:FAD binding"/>
    <property type="evidence" value="ECO:0007669"/>
    <property type="project" value="InterPro"/>
</dbReference>
<dbReference type="Pfam" id="PF01565">
    <property type="entry name" value="FAD_binding_4"/>
    <property type="match status" value="1"/>
</dbReference>
<dbReference type="RefSeq" id="WP_173083676.1">
    <property type="nucleotide sequence ID" value="NZ_BLTE01000007.1"/>
</dbReference>
<dbReference type="Pfam" id="PF02754">
    <property type="entry name" value="CCG"/>
    <property type="match status" value="2"/>
</dbReference>
<dbReference type="InterPro" id="IPR004017">
    <property type="entry name" value="Cys_rich_dom"/>
</dbReference>
<dbReference type="AlphaFoldDB" id="A0A6V8LSU5"/>
<dbReference type="InterPro" id="IPR051914">
    <property type="entry name" value="FAD-linked_OxidoTrans_Type4"/>
</dbReference>
<evidence type="ECO:0000256" key="3">
    <source>
        <dbReference type="ARBA" id="ARBA00022827"/>
    </source>
</evidence>
<dbReference type="SUPFAM" id="SSF55103">
    <property type="entry name" value="FAD-linked oxidases, C-terminal domain"/>
    <property type="match status" value="1"/>
</dbReference>
<dbReference type="Proteomes" id="UP000494245">
    <property type="component" value="Unassembled WGS sequence"/>
</dbReference>
<dbReference type="InterPro" id="IPR016164">
    <property type="entry name" value="FAD-linked_Oxase-like_C"/>
</dbReference>
<reference evidence="8 9" key="2">
    <citation type="submission" date="2020-05" db="EMBL/GenBank/DDBJ databases">
        <title>Draft genome sequence of Desulfovibrio sp. strainFSS-1.</title>
        <authorList>
            <person name="Shimoshige H."/>
            <person name="Kobayashi H."/>
            <person name="Maekawa T."/>
        </authorList>
    </citation>
    <scope>NUCLEOTIDE SEQUENCE [LARGE SCALE GENOMIC DNA]</scope>
    <source>
        <strain evidence="8 9">SIID29052-01</strain>
    </source>
</reference>
<dbReference type="InterPro" id="IPR009051">
    <property type="entry name" value="Helical_ferredxn"/>
</dbReference>
<feature type="domain" description="FAD-binding PCMH-type" evidence="7">
    <location>
        <begin position="134"/>
        <end position="354"/>
    </location>
</feature>
<keyword evidence="3" id="KW-0274">FAD</keyword>
<reference evidence="8 9" key="1">
    <citation type="submission" date="2020-04" db="EMBL/GenBank/DDBJ databases">
        <authorList>
            <consortium name="Desulfovibrio sp. FSS-1 genome sequencing consortium"/>
            <person name="Shimoshige H."/>
            <person name="Kobayashi H."/>
            <person name="Maekawa T."/>
        </authorList>
    </citation>
    <scope>NUCLEOTIDE SEQUENCE [LARGE SCALE GENOMIC DNA]</scope>
    <source>
        <strain evidence="8 9">SIID29052-01</strain>
    </source>
</reference>
<dbReference type="InterPro" id="IPR016169">
    <property type="entry name" value="FAD-bd_PCMH_sub2"/>
</dbReference>
<keyword evidence="5" id="KW-0411">Iron-sulfur</keyword>
<comment type="caution">
    <text evidence="8">The sequence shown here is derived from an EMBL/GenBank/DDBJ whole genome shotgun (WGS) entry which is preliminary data.</text>
</comment>
<dbReference type="PANTHER" id="PTHR42934">
    <property type="entry name" value="GLYCOLATE OXIDASE SUBUNIT GLCD"/>
    <property type="match status" value="1"/>
</dbReference>
<evidence type="ECO:0000259" key="6">
    <source>
        <dbReference type="PROSITE" id="PS51379"/>
    </source>
</evidence>
<dbReference type="PROSITE" id="PS51387">
    <property type="entry name" value="FAD_PCMH"/>
    <property type="match status" value="1"/>
</dbReference>
<feature type="domain" description="4Fe-4S ferredoxin-type" evidence="6">
    <location>
        <begin position="781"/>
        <end position="810"/>
    </location>
</feature>
<dbReference type="Pfam" id="PF13183">
    <property type="entry name" value="Fer4_8"/>
    <property type="match status" value="1"/>
</dbReference>
<dbReference type="PANTHER" id="PTHR42934:SF2">
    <property type="entry name" value="GLYCOLATE OXIDASE SUBUNIT GLCD"/>
    <property type="match status" value="1"/>
</dbReference>
<dbReference type="EMBL" id="BLTE01000007">
    <property type="protein sequence ID" value="GFK94030.1"/>
    <property type="molecule type" value="Genomic_DNA"/>
</dbReference>
<keyword evidence="4" id="KW-0408">Iron</keyword>
<dbReference type="Pfam" id="PF02913">
    <property type="entry name" value="FAD-oxidase_C"/>
    <property type="match status" value="2"/>
</dbReference>
<dbReference type="Gene3D" id="3.30.465.10">
    <property type="match status" value="1"/>
</dbReference>
<name>A0A6V8LSU5_9BACT</name>
<dbReference type="Gene3D" id="3.30.70.2740">
    <property type="match status" value="1"/>
</dbReference>
<dbReference type="InterPro" id="IPR017896">
    <property type="entry name" value="4Fe4S_Fe-S-bd"/>
</dbReference>
<evidence type="ECO:0000256" key="1">
    <source>
        <dbReference type="ARBA" id="ARBA00022630"/>
    </source>
</evidence>
<feature type="domain" description="4Fe-4S ferredoxin-type" evidence="6">
    <location>
        <begin position="719"/>
        <end position="748"/>
    </location>
</feature>
<evidence type="ECO:0000259" key="7">
    <source>
        <dbReference type="PROSITE" id="PS51387"/>
    </source>
</evidence>
<keyword evidence="8" id="KW-0560">Oxidoreductase</keyword>
<dbReference type="SUPFAM" id="SSF56176">
    <property type="entry name" value="FAD-binding/transporter-associated domain-like"/>
    <property type="match status" value="1"/>
</dbReference>
<keyword evidence="9" id="KW-1185">Reference proteome</keyword>
<sequence length="1191" mass="131282">MPEKNPHISIPAERLVPRLLGISEAELKGWPEDVQETAVALASELFLVRYNPFIDASDARESVEKRLAQSATMLTPEYFSQLTRAVRAFWEGFDKDTAFRAELKAKVSEFLDDKAILDGPHNLVECSTDATDLRMELPLMVLAPERTEDVQRIVRLAGEMGFSLIPRGGASGCTGGAVPARRRTVVLSLTRLKRILSADPETMTLCVQAGVITLQAIRAASEKGMLFTVDPASKAASSIGGNISENAGGPYAFEYGTTLDNLLSYKMVMPSGQLIEVVRENHPRHKILPHEKAVFHILNEAGKRIDAVELDGGEIRGPGLGKDVSNKYLGGLPGMQKEGVDGVITEACFICHDKLKYSKVIVLEFFGRSMHNAMLAIQAVVAMRDRIRQDGDLVKISALEEFNAKYVRAIEYQKKSKLYEGDPISVLVLQLDGNDLEALDREVAEVVTIAQRHDGVDAFVARDDKEAELFWEDRHKLSAIAKRTSGFKINEDVVIPMEVIPEFSDFLEQLNLTCLARAYRKALQEVTRLPGFPDSDGFVSMEMQFAAEILRGVRTTAELNDQELEVQAYYFFTDLKTRYPKLYGEIEAIHADMLARRVEVASHMHAGDGNCHVNLPVNSNDPEMLAQAHEAADKVFAKVMELGGAVSGEHGIGITKIAFLPEDKITALKAYKEQVDPGNIFNPGKLVTRQLDCDPYTFSFNRLIKDIRKTALPDKDKLIKLLTDIQVCTRCGKCKQVCPMYQPERGLIYHPRNKNISLGSIIEAIYYSQVHHGRPSAKLLESLRKMTERCTTCGKCTAACPVKIKTAGAMLDMRAFIEEKGAGGHPVKSKVLHFVAEKPEERAPAAAKAAAWGQALGNRVVGLLPGPWRSRFASPMLHGSGPVTGFKNLADALDLSKGGIFIPERPSGEAVFYFPGCGAALFWRQIGLAAIHLMLRAGVSVVIPERHMCCGYPLLSSGFQDAYRKNRARNIETLGEIFVKAANEGVKPQAVLTACGTCRESLDGYETEVIAGSRIPHYDVAQYLMERLPARDERARPLDVRLVYHAACHAEWAGVPLAKAPELYRQALGELTGSRVDLSPGCCGESGLGAITSPDLFNRIRLRKQEQLHKDLGDAKSETQPILVGCPSCKIGVKRCLLRMGRKQHVLHVLEYLVQAQEGPKWRKGFLKALAKARQEGRKRVVAYPGGAARG</sequence>
<evidence type="ECO:0000256" key="5">
    <source>
        <dbReference type="ARBA" id="ARBA00023014"/>
    </source>
</evidence>
<evidence type="ECO:0000256" key="4">
    <source>
        <dbReference type="ARBA" id="ARBA00023004"/>
    </source>
</evidence>
<dbReference type="InterPro" id="IPR036318">
    <property type="entry name" value="FAD-bd_PCMH-like_sf"/>
</dbReference>
<protein>
    <submittedName>
        <fullName evidence="8">Putative FAD-linked oxidoreductase</fullName>
        <ecNumber evidence="8">1.-.-.-</ecNumber>
    </submittedName>
</protein>
<gene>
    <name evidence="8" type="ORF">NNJEOMEG_01868</name>
</gene>
<dbReference type="SUPFAM" id="SSF46548">
    <property type="entry name" value="alpha-helical ferredoxin"/>
    <property type="match status" value="1"/>
</dbReference>
<dbReference type="InterPro" id="IPR017900">
    <property type="entry name" value="4Fe4S_Fe_S_CS"/>
</dbReference>
<organism evidence="8 9">
    <name type="scientific">Fundidesulfovibrio magnetotacticus</name>
    <dbReference type="NCBI Taxonomy" id="2730080"/>
    <lineage>
        <taxon>Bacteria</taxon>
        <taxon>Pseudomonadati</taxon>
        <taxon>Thermodesulfobacteriota</taxon>
        <taxon>Desulfovibrionia</taxon>
        <taxon>Desulfovibrionales</taxon>
        <taxon>Desulfovibrionaceae</taxon>
        <taxon>Fundidesulfovibrio</taxon>
    </lineage>
</organism>
<dbReference type="InterPro" id="IPR004113">
    <property type="entry name" value="FAD-bd_oxidored_4_C"/>
</dbReference>
<dbReference type="GO" id="GO:0051536">
    <property type="term" value="F:iron-sulfur cluster binding"/>
    <property type="evidence" value="ECO:0007669"/>
    <property type="project" value="UniProtKB-KW"/>
</dbReference>
<keyword evidence="2" id="KW-0479">Metal-binding</keyword>
<dbReference type="PROSITE" id="PS51379">
    <property type="entry name" value="4FE4S_FER_2"/>
    <property type="match status" value="2"/>
</dbReference>
<dbReference type="EC" id="1.-.-.-" evidence="8"/>
<proteinExistence type="predicted"/>
<evidence type="ECO:0000313" key="8">
    <source>
        <dbReference type="EMBL" id="GFK94030.1"/>
    </source>
</evidence>
<evidence type="ECO:0000256" key="2">
    <source>
        <dbReference type="ARBA" id="ARBA00022723"/>
    </source>
</evidence>
<dbReference type="GO" id="GO:0016491">
    <property type="term" value="F:oxidoreductase activity"/>
    <property type="evidence" value="ECO:0007669"/>
    <property type="project" value="UniProtKB-KW"/>
</dbReference>
<dbReference type="InterPro" id="IPR016166">
    <property type="entry name" value="FAD-bd_PCMH"/>
</dbReference>
<evidence type="ECO:0000313" key="9">
    <source>
        <dbReference type="Proteomes" id="UP000494245"/>
    </source>
</evidence>
<dbReference type="GO" id="GO:0046872">
    <property type="term" value="F:metal ion binding"/>
    <property type="evidence" value="ECO:0007669"/>
    <property type="project" value="UniProtKB-KW"/>
</dbReference>
<accession>A0A6V8LSU5</accession>
<dbReference type="PROSITE" id="PS00198">
    <property type="entry name" value="4FE4S_FER_1"/>
    <property type="match status" value="1"/>
</dbReference>
<keyword evidence="1" id="KW-0285">Flavoprotein</keyword>